<dbReference type="PATRIC" id="fig|1400520.3.peg.381"/>
<feature type="domain" description="PTS EIIB type-1" evidence="14">
    <location>
        <begin position="176"/>
        <end position="258"/>
    </location>
</feature>
<evidence type="ECO:0000256" key="2">
    <source>
        <dbReference type="ARBA" id="ARBA00022448"/>
    </source>
</evidence>
<dbReference type="OrthoDB" id="9769191at2"/>
<dbReference type="PANTHER" id="PTHR30175">
    <property type="entry name" value="PHOSPHOTRANSFERASE SYSTEM TRANSPORT PROTEIN"/>
    <property type="match status" value="1"/>
</dbReference>
<feature type="transmembrane region" description="Helical" evidence="12">
    <location>
        <begin position="355"/>
        <end position="374"/>
    </location>
</feature>
<feature type="active site" description="Phosphocysteine intermediate; for EIIB activity" evidence="11">
    <location>
        <position position="198"/>
    </location>
</feature>
<evidence type="ECO:0000259" key="14">
    <source>
        <dbReference type="PROSITE" id="PS51098"/>
    </source>
</evidence>
<dbReference type="PROSITE" id="PS01035">
    <property type="entry name" value="PTS_EIIB_TYPE_1_CYS"/>
    <property type="match status" value="1"/>
</dbReference>
<dbReference type="InterPro" id="IPR050558">
    <property type="entry name" value="PTS_Sugar-Specific_Components"/>
</dbReference>
<feature type="transmembrane region" description="Helical" evidence="12">
    <location>
        <begin position="604"/>
        <end position="627"/>
    </location>
</feature>
<feature type="transmembrane region" description="Helical" evidence="12">
    <location>
        <begin position="467"/>
        <end position="492"/>
    </location>
</feature>
<evidence type="ECO:0000256" key="12">
    <source>
        <dbReference type="SAM" id="Phobius"/>
    </source>
</evidence>
<keyword evidence="6" id="KW-0598">Phosphotransferase system</keyword>
<keyword evidence="3" id="KW-1003">Cell membrane</keyword>
<dbReference type="Pfam" id="PF02378">
    <property type="entry name" value="PTS_EIIC"/>
    <property type="match status" value="1"/>
</dbReference>
<keyword evidence="5" id="KW-0808">Transferase</keyword>
<dbReference type="Proteomes" id="UP000019247">
    <property type="component" value="Unassembled WGS sequence"/>
</dbReference>
<dbReference type="GO" id="GO:0005886">
    <property type="term" value="C:plasma membrane"/>
    <property type="evidence" value="ECO:0007669"/>
    <property type="project" value="UniProtKB-SubCell"/>
</dbReference>
<dbReference type="InterPro" id="IPR036878">
    <property type="entry name" value="Glu_permease_IIB"/>
</dbReference>
<dbReference type="AlphaFoldDB" id="W6TB49"/>
<sequence length="650" mass="68983">MDATTMSIMAPVNGQAVPLTAVPDEVFSKGVMGQGFGIEPTDGTLVSPVTGKIVLIAETKHAIGFELTNGVQLLLHLGVDTVELKGAPFDFDVTMDQTVTAGQAIGTMDLVQIKDAGKDPTAILVMTNSAEKVADLQLTTGEVTAGQVVATVGLKVADAEQHLQKRQVASQLTGYDALAANIIQYVGGAENVKHVIHCITRLRFYLKDEAQANDDEIRDLDGVLDVAKAQGQYQVVIGPAVADVFDAVAKQLGITDATTDPSEEDHLPDNRNFGQKIKDGFNLLMGVITGAMAPIIGILSASGVIKGFMAIFTTFHIIGDTSNVYMIMNAMSDAVFYFLPILIGFNAAKRLGGNATLAAVIGGIIAYPTLLTAAGKNLDIMSIGFIHFPFVSYTYSVFPMIVAAWMVVKLEKWLKTWMPSYLQAIFIPAIIIGVVTTVTLLVTGPVITWLADGLAHGVQTVIGFNSAIFGGLIDGFYQILVIFGLHWGLVPLYVNDFATLGHSYLFAITGVTIVGQGGSALAVALKSKNPSLKSLGFAAGISALCGVTEPALYGINLRYKKTFISANIGSAVGGFIIGLMHVDRFSMAGFLMGFINPKGIDGNFYWAAIAGAACLATSFLLTYFWGFNDDMVARAKRKKAVNPAKMALSK</sequence>
<evidence type="ECO:0000256" key="10">
    <source>
        <dbReference type="ARBA" id="ARBA00023136"/>
    </source>
</evidence>
<feature type="domain" description="PTS EIIA type-1" evidence="13">
    <location>
        <begin position="24"/>
        <end position="128"/>
    </location>
</feature>
<dbReference type="InterPro" id="IPR018113">
    <property type="entry name" value="PTrfase_EIIB_Cys"/>
</dbReference>
<dbReference type="STRING" id="1400520.LFAB_01930"/>
<evidence type="ECO:0000256" key="3">
    <source>
        <dbReference type="ARBA" id="ARBA00022475"/>
    </source>
</evidence>
<feature type="domain" description="PTS EIIC type-1" evidence="15">
    <location>
        <begin position="286"/>
        <end position="639"/>
    </location>
</feature>
<evidence type="ECO:0000256" key="6">
    <source>
        <dbReference type="ARBA" id="ARBA00022683"/>
    </source>
</evidence>
<comment type="caution">
    <text evidence="16">The sequence shown here is derived from an EMBL/GenBank/DDBJ whole genome shotgun (WGS) entry which is preliminary data.</text>
</comment>
<name>W6TB49_9LACO</name>
<dbReference type="PROSITE" id="PS00371">
    <property type="entry name" value="PTS_EIIA_TYPE_1_HIS"/>
    <property type="match status" value="1"/>
</dbReference>
<keyword evidence="7 12" id="KW-0812">Transmembrane</keyword>
<dbReference type="eggNOG" id="COG1263">
    <property type="taxonomic scope" value="Bacteria"/>
</dbReference>
<evidence type="ECO:0000256" key="7">
    <source>
        <dbReference type="ARBA" id="ARBA00022692"/>
    </source>
</evidence>
<dbReference type="InterPro" id="IPR001996">
    <property type="entry name" value="PTS_IIB_1"/>
</dbReference>
<feature type="transmembrane region" description="Helical" evidence="12">
    <location>
        <begin position="325"/>
        <end position="348"/>
    </location>
</feature>
<evidence type="ECO:0000259" key="13">
    <source>
        <dbReference type="PROSITE" id="PS51093"/>
    </source>
</evidence>
<evidence type="ECO:0000256" key="9">
    <source>
        <dbReference type="ARBA" id="ARBA00022989"/>
    </source>
</evidence>
<feature type="transmembrane region" description="Helical" evidence="12">
    <location>
        <begin position="386"/>
        <end position="408"/>
    </location>
</feature>
<keyword evidence="10 12" id="KW-0472">Membrane</keyword>
<dbReference type="GO" id="GO:0009401">
    <property type="term" value="P:phosphoenolpyruvate-dependent sugar phosphotransferase system"/>
    <property type="evidence" value="ECO:0007669"/>
    <property type="project" value="UniProtKB-KW"/>
</dbReference>
<evidence type="ECO:0000259" key="15">
    <source>
        <dbReference type="PROSITE" id="PS51103"/>
    </source>
</evidence>
<evidence type="ECO:0000256" key="11">
    <source>
        <dbReference type="PROSITE-ProRule" id="PRU00421"/>
    </source>
</evidence>
<feature type="transmembrane region" description="Helical" evidence="12">
    <location>
        <begin position="281"/>
        <end position="305"/>
    </location>
</feature>
<feature type="transmembrane region" description="Helical" evidence="12">
    <location>
        <begin position="562"/>
        <end position="582"/>
    </location>
</feature>
<evidence type="ECO:0000256" key="5">
    <source>
        <dbReference type="ARBA" id="ARBA00022679"/>
    </source>
</evidence>
<evidence type="ECO:0000313" key="17">
    <source>
        <dbReference type="Proteomes" id="UP000019247"/>
    </source>
</evidence>
<dbReference type="NCBIfam" id="TIGR00830">
    <property type="entry name" value="PTBA"/>
    <property type="match status" value="1"/>
</dbReference>
<proteinExistence type="predicted"/>
<keyword evidence="2" id="KW-0813">Transport</keyword>
<feature type="transmembrane region" description="Helical" evidence="12">
    <location>
        <begin position="504"/>
        <end position="525"/>
    </location>
</feature>
<dbReference type="GO" id="GO:0015771">
    <property type="term" value="P:trehalose transport"/>
    <property type="evidence" value="ECO:0007669"/>
    <property type="project" value="TreeGrafter"/>
</dbReference>
<dbReference type="InterPro" id="IPR011055">
    <property type="entry name" value="Dup_hybrid_motif"/>
</dbReference>
<evidence type="ECO:0000256" key="4">
    <source>
        <dbReference type="ARBA" id="ARBA00022597"/>
    </source>
</evidence>
<dbReference type="PROSITE" id="PS51093">
    <property type="entry name" value="PTS_EIIA_TYPE_1"/>
    <property type="match status" value="1"/>
</dbReference>
<evidence type="ECO:0000256" key="1">
    <source>
        <dbReference type="ARBA" id="ARBA00004651"/>
    </source>
</evidence>
<reference evidence="16 17" key="1">
    <citation type="journal article" date="2014" name="Genome Announc.">
        <title>Genome Sequence of Lactobacillus fabifermentans Strain T30PCM01, Isolated from Fermenting Grape Marc.</title>
        <authorList>
            <person name="Treu L."/>
            <person name="Vendramin V."/>
            <person name="Bovo B."/>
            <person name="Giacomini A."/>
            <person name="Corich V."/>
            <person name="Campanaro S."/>
        </authorList>
    </citation>
    <scope>NUCLEOTIDE SEQUENCE [LARGE SCALE GENOMIC DNA]</scope>
    <source>
        <strain evidence="16 17">T30PCM01</strain>
    </source>
</reference>
<dbReference type="RefSeq" id="WP_033613582.1">
    <property type="nucleotide sequence ID" value="NZ_KK036464.1"/>
</dbReference>
<dbReference type="Gene3D" id="3.30.1360.60">
    <property type="entry name" value="Glucose permease domain IIB"/>
    <property type="match status" value="1"/>
</dbReference>
<dbReference type="eggNOG" id="COG1264">
    <property type="taxonomic scope" value="Bacteria"/>
</dbReference>
<dbReference type="GO" id="GO:0090589">
    <property type="term" value="F:protein-phosphocysteine-trehalose phosphotransferase system transporter activity"/>
    <property type="evidence" value="ECO:0007669"/>
    <property type="project" value="TreeGrafter"/>
</dbReference>
<feature type="transmembrane region" description="Helical" evidence="12">
    <location>
        <begin position="537"/>
        <end position="555"/>
    </location>
</feature>
<dbReference type="PROSITE" id="PS51103">
    <property type="entry name" value="PTS_EIIC_TYPE_1"/>
    <property type="match status" value="1"/>
</dbReference>
<feature type="transmembrane region" description="Helical" evidence="12">
    <location>
        <begin position="420"/>
        <end position="447"/>
    </location>
</feature>
<keyword evidence="4" id="KW-0762">Sugar transport</keyword>
<keyword evidence="8" id="KW-0418">Kinase</keyword>
<dbReference type="PROSITE" id="PS51098">
    <property type="entry name" value="PTS_EIIB_TYPE_1"/>
    <property type="match status" value="1"/>
</dbReference>
<dbReference type="eggNOG" id="COG2190">
    <property type="taxonomic scope" value="Bacteria"/>
</dbReference>
<evidence type="ECO:0000256" key="8">
    <source>
        <dbReference type="ARBA" id="ARBA00022777"/>
    </source>
</evidence>
<comment type="subcellular location">
    <subcellularLocation>
        <location evidence="1">Cell membrane</location>
        <topology evidence="1">Multi-pass membrane protein</topology>
    </subcellularLocation>
</comment>
<dbReference type="SUPFAM" id="SSF51261">
    <property type="entry name" value="Duplicated hybrid motif"/>
    <property type="match status" value="1"/>
</dbReference>
<protein>
    <submittedName>
        <fullName evidence="16">PTS beta-glucoside transporter subunit IIABC</fullName>
    </submittedName>
</protein>
<dbReference type="HOGENOM" id="CLU_012312_10_0_9"/>
<dbReference type="InterPro" id="IPR003352">
    <property type="entry name" value="PTS_EIIC"/>
</dbReference>
<gene>
    <name evidence="16" type="ORF">LFAB_01930</name>
</gene>
<keyword evidence="9 12" id="KW-1133">Transmembrane helix</keyword>
<dbReference type="EMBL" id="AWWK01000011">
    <property type="protein sequence ID" value="ETY75378.1"/>
    <property type="molecule type" value="Genomic_DNA"/>
</dbReference>
<dbReference type="Gene3D" id="2.70.70.10">
    <property type="entry name" value="Glucose Permease (Domain IIA)"/>
    <property type="match status" value="1"/>
</dbReference>
<dbReference type="Pfam" id="PF00358">
    <property type="entry name" value="PTS_EIIA_1"/>
    <property type="match status" value="1"/>
</dbReference>
<dbReference type="Pfam" id="PF00367">
    <property type="entry name" value="PTS_EIIB"/>
    <property type="match status" value="1"/>
</dbReference>
<dbReference type="FunFam" id="3.30.1360.60:FF:000001">
    <property type="entry name" value="PTS system glucose-specific IIBC component PtsG"/>
    <property type="match status" value="1"/>
</dbReference>
<dbReference type="CDD" id="cd00212">
    <property type="entry name" value="PTS_IIB_glc"/>
    <property type="match status" value="1"/>
</dbReference>
<dbReference type="GO" id="GO:0008982">
    <property type="term" value="F:protein-N(PI)-phosphohistidine-sugar phosphotransferase activity"/>
    <property type="evidence" value="ECO:0007669"/>
    <property type="project" value="InterPro"/>
</dbReference>
<dbReference type="InterPro" id="IPR013013">
    <property type="entry name" value="PTS_EIIC_1"/>
</dbReference>
<dbReference type="InterPro" id="IPR001127">
    <property type="entry name" value="PTS_EIIA_1_perm"/>
</dbReference>
<evidence type="ECO:0000313" key="16">
    <source>
        <dbReference type="EMBL" id="ETY75378.1"/>
    </source>
</evidence>
<accession>W6TB49</accession>
<dbReference type="SUPFAM" id="SSF55604">
    <property type="entry name" value="Glucose permease domain IIB"/>
    <property type="match status" value="1"/>
</dbReference>
<organism evidence="16 17">
    <name type="scientific">Lactiplantibacillus fabifermentans T30PCM01</name>
    <dbReference type="NCBI Taxonomy" id="1400520"/>
    <lineage>
        <taxon>Bacteria</taxon>
        <taxon>Bacillati</taxon>
        <taxon>Bacillota</taxon>
        <taxon>Bacilli</taxon>
        <taxon>Lactobacillales</taxon>
        <taxon>Lactobacillaceae</taxon>
        <taxon>Lactiplantibacillus</taxon>
    </lineage>
</organism>
<dbReference type="GO" id="GO:0016301">
    <property type="term" value="F:kinase activity"/>
    <property type="evidence" value="ECO:0007669"/>
    <property type="project" value="UniProtKB-KW"/>
</dbReference>
<dbReference type="PANTHER" id="PTHR30175:SF1">
    <property type="entry name" value="PTS SYSTEM ARBUTIN-, CELLOBIOSE-, AND SALICIN-SPECIFIC EIIBC COMPONENT-RELATED"/>
    <property type="match status" value="1"/>
</dbReference>